<keyword evidence="2" id="KW-0479">Metal-binding</keyword>
<comment type="caution">
    <text evidence="6">The sequence shown here is derived from an EMBL/GenBank/DDBJ whole genome shotgun (WGS) entry which is preliminary data.</text>
</comment>
<evidence type="ECO:0000313" key="6">
    <source>
        <dbReference type="EMBL" id="KND61194.1"/>
    </source>
</evidence>
<evidence type="ECO:0000259" key="5">
    <source>
        <dbReference type="Pfam" id="PF07687"/>
    </source>
</evidence>
<dbReference type="Gene3D" id="3.30.70.360">
    <property type="match status" value="1"/>
</dbReference>
<reference evidence="7" key="1">
    <citation type="submission" date="2015-06" db="EMBL/GenBank/DDBJ databases">
        <title>Comparative genomics of Burkholderia leaf nodule symbionts.</title>
        <authorList>
            <person name="Carlier A."/>
            <person name="Eberl L."/>
            <person name="Pinto-Carbo M."/>
        </authorList>
    </citation>
    <scope>NUCLEOTIDE SEQUENCE [LARGE SCALE GENOMIC DNA]</scope>
    <source>
        <strain evidence="7">UZHbot4</strain>
    </source>
</reference>
<dbReference type="AlphaFoldDB" id="A0A0L0MGV9"/>
<gene>
    <name evidence="6" type="ORF">BVER_03079c</name>
</gene>
<dbReference type="Proteomes" id="UP000036959">
    <property type="component" value="Unassembled WGS sequence"/>
</dbReference>
<dbReference type="PANTHER" id="PTHR43270:SF12">
    <property type="entry name" value="SUCCINYL-DIAMINOPIMELATE DESUCCINYLASE"/>
    <property type="match status" value="1"/>
</dbReference>
<dbReference type="SUPFAM" id="SSF53187">
    <property type="entry name" value="Zn-dependent exopeptidases"/>
    <property type="match status" value="1"/>
</dbReference>
<evidence type="ECO:0000256" key="1">
    <source>
        <dbReference type="ARBA" id="ARBA00022670"/>
    </source>
</evidence>
<dbReference type="PATRIC" id="fig|242163.4.peg.4227"/>
<evidence type="ECO:0000256" key="4">
    <source>
        <dbReference type="SAM" id="MobiDB-lite"/>
    </source>
</evidence>
<accession>A0A0L0MGV9</accession>
<dbReference type="InterPro" id="IPR002933">
    <property type="entry name" value="Peptidase_M20"/>
</dbReference>
<dbReference type="PANTHER" id="PTHR43270">
    <property type="entry name" value="BETA-ALA-HIS DIPEPTIDASE"/>
    <property type="match status" value="1"/>
</dbReference>
<name>A0A0L0MGV9_9BURK</name>
<evidence type="ECO:0000313" key="7">
    <source>
        <dbReference type="Proteomes" id="UP000036959"/>
    </source>
</evidence>
<dbReference type="EMBL" id="LFJJ01000029">
    <property type="protein sequence ID" value="KND61194.1"/>
    <property type="molecule type" value="Genomic_DNA"/>
</dbReference>
<dbReference type="Pfam" id="PF01546">
    <property type="entry name" value="Peptidase_M20"/>
    <property type="match status" value="1"/>
</dbReference>
<keyword evidence="1" id="KW-0645">Protease</keyword>
<dbReference type="GO" id="GO:0046872">
    <property type="term" value="F:metal ion binding"/>
    <property type="evidence" value="ECO:0007669"/>
    <property type="project" value="UniProtKB-KW"/>
</dbReference>
<feature type="region of interest" description="Disordered" evidence="4">
    <location>
        <begin position="481"/>
        <end position="503"/>
    </location>
</feature>
<feature type="compositionally biased region" description="Basic residues" evidence="4">
    <location>
        <begin position="490"/>
        <end position="503"/>
    </location>
</feature>
<dbReference type="Pfam" id="PF07687">
    <property type="entry name" value="M20_dimer"/>
    <property type="match status" value="1"/>
</dbReference>
<dbReference type="GO" id="GO:0008233">
    <property type="term" value="F:peptidase activity"/>
    <property type="evidence" value="ECO:0007669"/>
    <property type="project" value="UniProtKB-KW"/>
</dbReference>
<proteinExistence type="predicted"/>
<keyword evidence="7" id="KW-1185">Reference proteome</keyword>
<dbReference type="GO" id="GO:0006508">
    <property type="term" value="P:proteolysis"/>
    <property type="evidence" value="ECO:0007669"/>
    <property type="project" value="UniProtKB-KW"/>
</dbReference>
<evidence type="ECO:0000256" key="2">
    <source>
        <dbReference type="ARBA" id="ARBA00022723"/>
    </source>
</evidence>
<dbReference type="InterPro" id="IPR051458">
    <property type="entry name" value="Cyt/Met_Dipeptidase"/>
</dbReference>
<feature type="domain" description="Peptidase M20 dimerisation" evidence="5">
    <location>
        <begin position="224"/>
        <end position="374"/>
    </location>
</feature>
<dbReference type="InterPro" id="IPR011650">
    <property type="entry name" value="Peptidase_M20_dimer"/>
</dbReference>
<protein>
    <submittedName>
        <fullName evidence="6">Acetylornithine deacetylase/Succinyl-diaminopimelate desuccinylase and related deacylase</fullName>
    </submittedName>
</protein>
<organism evidence="6 7">
    <name type="scientific">Candidatus Burkholderia verschuerenii</name>
    <dbReference type="NCBI Taxonomy" id="242163"/>
    <lineage>
        <taxon>Bacteria</taxon>
        <taxon>Pseudomonadati</taxon>
        <taxon>Pseudomonadota</taxon>
        <taxon>Betaproteobacteria</taxon>
        <taxon>Burkholderiales</taxon>
        <taxon>Burkholderiaceae</taxon>
        <taxon>Burkholderia</taxon>
    </lineage>
</organism>
<keyword evidence="3" id="KW-0378">Hydrolase</keyword>
<dbReference type="Gene3D" id="3.40.630.10">
    <property type="entry name" value="Zn peptidases"/>
    <property type="match status" value="1"/>
</dbReference>
<sequence length="503" mass="54711">MNSFALLPGASCDRLKPRRRTMLTHDTAIQHAKQYFDSGAFLDDLQRRVAFRTESQEADSAPRLLGYLEDELTPLLRAWGFTCRVVENPKGAGPFLIAHRHEGDDLPTVLGYGHGDVVRGYDAQWSEGLSPWRVTVDGDRWYGRGTADNKGQHSINLAALKAVLDARDGKLGFNLKLLYETGEEVGSPGLADVCAQLRDELAADVLIASDGPRLAAHRPTMFLGSRGVINFRLDITARDGAHHSGNWGGLLSNPGIVLANAIASMVDARGKILIEGLRPPPIPDSVVRALKGITVGGNPGEPQVDIDYGEPGLTPAERVFGWNNIEVLAFKTGNPDKPVNAIPPSAYAHMQIRFVVGTDYRNLQRIVRDHLDAHRFSAVHVEVERGMPATRVDPDNAWVQWALRSLTQTTGQAPVLLPNLGGTLPNDVFADVLGMPTLWVPHSYPGCSQHAPDEHLLGSVAEEGLRIMAGLYWDLGAQEGDASSTNPARHLPRAAHGGHRNEH</sequence>
<dbReference type="NCBIfam" id="NF005478">
    <property type="entry name" value="PRK07079.1"/>
    <property type="match status" value="1"/>
</dbReference>
<evidence type="ECO:0000256" key="3">
    <source>
        <dbReference type="ARBA" id="ARBA00022801"/>
    </source>
</evidence>